<keyword evidence="2" id="KW-1185">Reference proteome</keyword>
<protein>
    <submittedName>
        <fullName evidence="3">Uncharacterized protein</fullName>
    </submittedName>
</protein>
<organism evidence="2 3">
    <name type="scientific">Plectus sambesii</name>
    <dbReference type="NCBI Taxonomy" id="2011161"/>
    <lineage>
        <taxon>Eukaryota</taxon>
        <taxon>Metazoa</taxon>
        <taxon>Ecdysozoa</taxon>
        <taxon>Nematoda</taxon>
        <taxon>Chromadorea</taxon>
        <taxon>Plectida</taxon>
        <taxon>Plectina</taxon>
        <taxon>Plectoidea</taxon>
        <taxon>Plectidae</taxon>
        <taxon>Plectus</taxon>
    </lineage>
</organism>
<dbReference type="AlphaFoldDB" id="A0A914VNU7"/>
<accession>A0A914VNU7</accession>
<proteinExistence type="predicted"/>
<evidence type="ECO:0000256" key="1">
    <source>
        <dbReference type="SAM" id="MobiDB-lite"/>
    </source>
</evidence>
<dbReference type="WBParaSite" id="PSAMB.scaffold2255size24320.g17076.t1">
    <property type="protein sequence ID" value="PSAMB.scaffold2255size24320.g17076.t1"/>
    <property type="gene ID" value="PSAMB.scaffold2255size24320.g17076"/>
</dbReference>
<name>A0A914VNU7_9BILA</name>
<dbReference type="Proteomes" id="UP000887566">
    <property type="component" value="Unplaced"/>
</dbReference>
<evidence type="ECO:0000313" key="3">
    <source>
        <dbReference type="WBParaSite" id="PSAMB.scaffold2255size24320.g17076.t1"/>
    </source>
</evidence>
<reference evidence="3" key="1">
    <citation type="submission" date="2022-11" db="UniProtKB">
        <authorList>
            <consortium name="WormBaseParasite"/>
        </authorList>
    </citation>
    <scope>IDENTIFICATION</scope>
</reference>
<sequence>MALFRNFIQRRRESRAKQQQQHRRQDSSCGRISPPADDDQCCSLASVYCSKPPAFPVDSMRMVLFSEGDRKERKIIFDSATVIPVAGHHHHSCQPSTLKQATTSAPASAVTPPGARSSKVVSSPCGKFEQHVIDVSGGGGVWDSSGLAPRLSWTPGPLGFLWSDKAISPRAEWEKMRPTAVCMYGWLASRQSIGLCEATERAVRSVGVWSRRRRRRAVLVTCGAASVRAKRQKTGWTTKRICVSPPTDDCRALTRNCPPLRAQSAATCS</sequence>
<evidence type="ECO:0000313" key="2">
    <source>
        <dbReference type="Proteomes" id="UP000887566"/>
    </source>
</evidence>
<feature type="region of interest" description="Disordered" evidence="1">
    <location>
        <begin position="8"/>
        <end position="34"/>
    </location>
</feature>